<gene>
    <name evidence="1" type="ORF">J3R73_004629</name>
</gene>
<accession>A0ABU0FJQ0</accession>
<dbReference type="InterPro" id="IPR035093">
    <property type="entry name" value="RelE/ParE_toxin_dom_sf"/>
</dbReference>
<dbReference type="PANTHER" id="PTHR40266">
    <property type="entry name" value="TOXIN HIGB-1"/>
    <property type="match status" value="1"/>
</dbReference>
<dbReference type="EMBL" id="JAUSVK010000001">
    <property type="protein sequence ID" value="MDQ0394837.1"/>
    <property type="molecule type" value="Genomic_DNA"/>
</dbReference>
<dbReference type="InterPro" id="IPR007711">
    <property type="entry name" value="HigB-1"/>
</dbReference>
<comment type="caution">
    <text evidence="1">The sequence shown here is derived from an EMBL/GenBank/DDBJ whole genome shotgun (WGS) entry which is preliminary data.</text>
</comment>
<evidence type="ECO:0000313" key="1">
    <source>
        <dbReference type="EMBL" id="MDQ0394837.1"/>
    </source>
</evidence>
<sequence length="95" mass="11033">MIRSFRGKWAESIFNRQVPKGFPADIAMVARRKLEAVNAAHVLGDLRSPPGNRLEELKRDRRGQHSIRINDQFRICFRWSDDGVDDVEIVDYHEG</sequence>
<name>A0ABU0FJQ0_9HYPH</name>
<dbReference type="RefSeq" id="WP_307432633.1">
    <property type="nucleotide sequence ID" value="NZ_JAUSVK010000001.1"/>
</dbReference>
<dbReference type="PANTHER" id="PTHR40266:SF2">
    <property type="entry name" value="TOXIN HIGB-1"/>
    <property type="match status" value="1"/>
</dbReference>
<evidence type="ECO:0000313" key="2">
    <source>
        <dbReference type="Proteomes" id="UP001237448"/>
    </source>
</evidence>
<reference evidence="1 2" key="1">
    <citation type="submission" date="2023-07" db="EMBL/GenBank/DDBJ databases">
        <title>Genomic Encyclopedia of Type Strains, Phase IV (KMG-IV): sequencing the most valuable type-strain genomes for metagenomic binning, comparative biology and taxonomic classification.</title>
        <authorList>
            <person name="Goeker M."/>
        </authorList>
    </citation>
    <scope>NUCLEOTIDE SEQUENCE [LARGE SCALE GENOMIC DNA]</scope>
    <source>
        <strain evidence="1 2">DSM 5896</strain>
    </source>
</reference>
<keyword evidence="2" id="KW-1185">Reference proteome</keyword>
<dbReference type="Proteomes" id="UP001237448">
    <property type="component" value="Unassembled WGS sequence"/>
</dbReference>
<proteinExistence type="predicted"/>
<organism evidence="1 2">
    <name type="scientific">Labrys monachus</name>
    <dbReference type="NCBI Taxonomy" id="217067"/>
    <lineage>
        <taxon>Bacteria</taxon>
        <taxon>Pseudomonadati</taxon>
        <taxon>Pseudomonadota</taxon>
        <taxon>Alphaproteobacteria</taxon>
        <taxon>Hyphomicrobiales</taxon>
        <taxon>Xanthobacteraceae</taxon>
        <taxon>Labrys</taxon>
    </lineage>
</organism>
<dbReference type="Pfam" id="PF05015">
    <property type="entry name" value="HigB-like_toxin"/>
    <property type="match status" value="1"/>
</dbReference>
<protein>
    <submittedName>
        <fullName evidence="1">Proteic killer suppression protein</fullName>
    </submittedName>
</protein>
<dbReference type="Gene3D" id="3.30.2310.20">
    <property type="entry name" value="RelE-like"/>
    <property type="match status" value="1"/>
</dbReference>
<dbReference type="SUPFAM" id="SSF143011">
    <property type="entry name" value="RelE-like"/>
    <property type="match status" value="1"/>
</dbReference>